<organism evidence="7 8">
    <name type="scientific">Hibiscus sabdariffa</name>
    <name type="common">roselle</name>
    <dbReference type="NCBI Taxonomy" id="183260"/>
    <lineage>
        <taxon>Eukaryota</taxon>
        <taxon>Viridiplantae</taxon>
        <taxon>Streptophyta</taxon>
        <taxon>Embryophyta</taxon>
        <taxon>Tracheophyta</taxon>
        <taxon>Spermatophyta</taxon>
        <taxon>Magnoliopsida</taxon>
        <taxon>eudicotyledons</taxon>
        <taxon>Gunneridae</taxon>
        <taxon>Pentapetalae</taxon>
        <taxon>rosids</taxon>
        <taxon>malvids</taxon>
        <taxon>Malvales</taxon>
        <taxon>Malvaceae</taxon>
        <taxon>Malvoideae</taxon>
        <taxon>Hibiscus</taxon>
    </lineage>
</organism>
<evidence type="ECO:0000313" key="7">
    <source>
        <dbReference type="EMBL" id="KAK8545500.1"/>
    </source>
</evidence>
<evidence type="ECO:0000259" key="6">
    <source>
        <dbReference type="PROSITE" id="PS50865"/>
    </source>
</evidence>
<evidence type="ECO:0000313" key="8">
    <source>
        <dbReference type="Proteomes" id="UP001472677"/>
    </source>
</evidence>
<name>A0ABR2DRG8_9ROSI</name>
<keyword evidence="5" id="KW-0472">Membrane</keyword>
<keyword evidence="1" id="KW-0479">Metal-binding</keyword>
<gene>
    <name evidence="7" type="ORF">V6N12_026332</name>
</gene>
<keyword evidence="5" id="KW-0812">Transmembrane</keyword>
<accession>A0ABR2DRG8</accession>
<sequence>MLAKTCLSQGKLIYLALFLVLVVLPVVAYYLLGKWSEASKKQEWVSLRAQLAAEEALRAETMAAASVIPLVPSSKRIETMAAAGVIPLVPSSKRAERMAVASVIPFVPSSKRDETVVTPSVIPLVPSSKNKLHACAWCFGPATTRCSRCKAVKYCSGRCQIIHWRQVHKEECLQLESASSSASPSVASFEESALLGDNMNLQFVYRIVLWLIPLKSVHRI</sequence>
<evidence type="ECO:0000256" key="4">
    <source>
        <dbReference type="PROSITE-ProRule" id="PRU00134"/>
    </source>
</evidence>
<feature type="transmembrane region" description="Helical" evidence="5">
    <location>
        <begin position="12"/>
        <end position="32"/>
    </location>
</feature>
<comment type="caution">
    <text evidence="7">The sequence shown here is derived from an EMBL/GenBank/DDBJ whole genome shotgun (WGS) entry which is preliminary data.</text>
</comment>
<keyword evidence="8" id="KW-1185">Reference proteome</keyword>
<dbReference type="SUPFAM" id="SSF144232">
    <property type="entry name" value="HIT/MYND zinc finger-like"/>
    <property type="match status" value="1"/>
</dbReference>
<dbReference type="Proteomes" id="UP001472677">
    <property type="component" value="Unassembled WGS sequence"/>
</dbReference>
<dbReference type="PROSITE" id="PS50865">
    <property type="entry name" value="ZF_MYND_2"/>
    <property type="match status" value="1"/>
</dbReference>
<evidence type="ECO:0000256" key="5">
    <source>
        <dbReference type="SAM" id="Phobius"/>
    </source>
</evidence>
<evidence type="ECO:0000256" key="3">
    <source>
        <dbReference type="ARBA" id="ARBA00022833"/>
    </source>
</evidence>
<keyword evidence="2 4" id="KW-0863">Zinc-finger</keyword>
<dbReference type="Gene3D" id="6.10.140.2220">
    <property type="match status" value="1"/>
</dbReference>
<evidence type="ECO:0000256" key="2">
    <source>
        <dbReference type="ARBA" id="ARBA00022771"/>
    </source>
</evidence>
<dbReference type="EMBL" id="JBBPBM010000023">
    <property type="protein sequence ID" value="KAK8545500.1"/>
    <property type="molecule type" value="Genomic_DNA"/>
</dbReference>
<reference evidence="7 8" key="1">
    <citation type="journal article" date="2024" name="G3 (Bethesda)">
        <title>Genome assembly of Hibiscus sabdariffa L. provides insights into metabolisms of medicinal natural products.</title>
        <authorList>
            <person name="Kim T."/>
        </authorList>
    </citation>
    <scope>NUCLEOTIDE SEQUENCE [LARGE SCALE GENOMIC DNA]</scope>
    <source>
        <strain evidence="7">TK-2024</strain>
        <tissue evidence="7">Old leaves</tissue>
    </source>
</reference>
<keyword evidence="3" id="KW-0862">Zinc</keyword>
<evidence type="ECO:0000256" key="1">
    <source>
        <dbReference type="ARBA" id="ARBA00022723"/>
    </source>
</evidence>
<dbReference type="Pfam" id="PF01753">
    <property type="entry name" value="zf-MYND"/>
    <property type="match status" value="1"/>
</dbReference>
<keyword evidence="5" id="KW-1133">Transmembrane helix</keyword>
<feature type="domain" description="MYND-type" evidence="6">
    <location>
        <begin position="135"/>
        <end position="172"/>
    </location>
</feature>
<protein>
    <recommendedName>
        <fullName evidence="6">MYND-type domain-containing protein</fullName>
    </recommendedName>
</protein>
<proteinExistence type="predicted"/>
<dbReference type="InterPro" id="IPR002893">
    <property type="entry name" value="Znf_MYND"/>
</dbReference>